<name>A0A7X0NV36_9ACTN</name>
<keyword evidence="2" id="KW-1185">Reference proteome</keyword>
<gene>
    <name evidence="1" type="ORF">HD593_004930</name>
</gene>
<organism evidence="1 2">
    <name type="scientific">Nonomuraea rubra</name>
    <dbReference type="NCBI Taxonomy" id="46180"/>
    <lineage>
        <taxon>Bacteria</taxon>
        <taxon>Bacillati</taxon>
        <taxon>Actinomycetota</taxon>
        <taxon>Actinomycetes</taxon>
        <taxon>Streptosporangiales</taxon>
        <taxon>Streptosporangiaceae</taxon>
        <taxon>Nonomuraea</taxon>
    </lineage>
</organism>
<dbReference type="EMBL" id="JACHMI010000001">
    <property type="protein sequence ID" value="MBB6550135.1"/>
    <property type="molecule type" value="Genomic_DNA"/>
</dbReference>
<evidence type="ECO:0000313" key="1">
    <source>
        <dbReference type="EMBL" id="MBB6550135.1"/>
    </source>
</evidence>
<protein>
    <submittedName>
        <fullName evidence="1">Uncharacterized protein</fullName>
    </submittedName>
</protein>
<reference evidence="1 2" key="1">
    <citation type="submission" date="2020-08" db="EMBL/GenBank/DDBJ databases">
        <title>Sequencing the genomes of 1000 actinobacteria strains.</title>
        <authorList>
            <person name="Klenk H.-P."/>
        </authorList>
    </citation>
    <scope>NUCLEOTIDE SEQUENCE [LARGE SCALE GENOMIC DNA]</scope>
    <source>
        <strain evidence="1 2">DSM 43768</strain>
    </source>
</reference>
<evidence type="ECO:0000313" key="2">
    <source>
        <dbReference type="Proteomes" id="UP000565579"/>
    </source>
</evidence>
<dbReference type="AlphaFoldDB" id="A0A7X0NV36"/>
<accession>A0A7X0NV36</accession>
<proteinExistence type="predicted"/>
<dbReference type="Proteomes" id="UP000565579">
    <property type="component" value="Unassembled WGS sequence"/>
</dbReference>
<dbReference type="RefSeq" id="WP_185104459.1">
    <property type="nucleotide sequence ID" value="NZ_JACHMI010000001.1"/>
</dbReference>
<sequence length="56" mass="5578">MWKVVPKPAAVLGNAGTHDRPAPEISGGVGAAVVVQSAPVLYPSSGQADIANLQKG</sequence>
<comment type="caution">
    <text evidence="1">The sequence shown here is derived from an EMBL/GenBank/DDBJ whole genome shotgun (WGS) entry which is preliminary data.</text>
</comment>